<accession>A0A7G3B4P0</accession>
<dbReference type="AlphaFoldDB" id="A0A7G3B4P0"/>
<dbReference type="EMBL" id="GITU01010535">
    <property type="protein sequence ID" value="MBC1179238.1"/>
    <property type="molecule type" value="Transcribed_RNA"/>
</dbReference>
<evidence type="ECO:0000313" key="1">
    <source>
        <dbReference type="EMBL" id="MBC1179238.1"/>
    </source>
</evidence>
<organism evidence="1">
    <name type="scientific">Lutzomyia longipalpis</name>
    <name type="common">Sand fly</name>
    <dbReference type="NCBI Taxonomy" id="7200"/>
    <lineage>
        <taxon>Eukaryota</taxon>
        <taxon>Metazoa</taxon>
        <taxon>Ecdysozoa</taxon>
        <taxon>Arthropoda</taxon>
        <taxon>Hexapoda</taxon>
        <taxon>Insecta</taxon>
        <taxon>Pterygota</taxon>
        <taxon>Neoptera</taxon>
        <taxon>Endopterygota</taxon>
        <taxon>Diptera</taxon>
        <taxon>Nematocera</taxon>
        <taxon>Psychodoidea</taxon>
        <taxon>Psychodidae</taxon>
        <taxon>Lutzomyia</taxon>
        <taxon>Lutzomyia</taxon>
    </lineage>
</organism>
<proteinExistence type="predicted"/>
<reference evidence="1" key="1">
    <citation type="journal article" date="2020" name="BMC">
        <title>Leishmania infection induces a limited differential gene expression in the sand fly midgut.</title>
        <authorList>
            <person name="Coutinho-Abreu I.V."/>
            <person name="Serafim T.D."/>
            <person name="Meneses C."/>
            <person name="Kamhawi S."/>
            <person name="Oliveira F."/>
            <person name="Valenzuela J.G."/>
        </authorList>
    </citation>
    <scope>NUCLEOTIDE SEQUENCE</scope>
    <source>
        <strain evidence="1">Jacobina</strain>
        <tissue evidence="1">Midgut</tissue>
    </source>
</reference>
<name>A0A7G3B4P0_LUTLO</name>
<protein>
    <submittedName>
        <fullName evidence="1">Uncharacterized protein</fullName>
    </submittedName>
</protein>
<sequence length="148" mass="16965">MLHTDFILIRHSTPVEGQSVPNLILTIEEAHEEEQENEIDVDLNLVEFKEANFIVQKLSKMWLCDVQCIREENYCILILSLKRDKGMPLVARDPDEGDRSHEGEEIPKPAVELREVAVVNDTDEEQEAIVELIRGKSVRIECGEVDKD</sequence>